<sequence>MVNSLSGRFLILTTIFVMLAEVLIFVPSVARFRESFLLARLERAQIASLSLLATDMIDPALEEELLLNAGVYNVVLRRDEARQLVLSSPMPGQITTTYDLRDASALTLVLDALRRLVTPESELIRVIGSPSRDAGLQIEVTMHSDELRAAMIDYGLRILVLSAVISVLTAFLLFLAVRRVLVKPIKGVVAHMQSYAAAPEDSHRIIRPGAGVRELREAEEALAKMQTELTQALRQKERLAQLGGAVARVSHDLRNILTSAQLFVDRIETSEDPVVRRLAPKLVNSIARAVSLCESTLAFGRAEEPSPVLSHVNLAQIVDEVLEAEHLAIGDAEVSLAADIPPNLMLRADPEQLHRILSNLVRNARQAIIGSGQPGEINITASAGDSFWRIEVSDTGPGLPAKARDNLFKPFQGGARKGGSGLGLAIVLELVRGHGGTLELLHSDADGTTFLIRLPMGGLN</sequence>
<dbReference type="Gene3D" id="3.30.565.10">
    <property type="entry name" value="Histidine kinase-like ATPase, C-terminal domain"/>
    <property type="match status" value="1"/>
</dbReference>
<keyword evidence="10" id="KW-0812">Transmembrane</keyword>
<dbReference type="RefSeq" id="WP_149756992.1">
    <property type="nucleotide sequence ID" value="NZ_FOMS01000010.1"/>
</dbReference>
<dbReference type="InterPro" id="IPR004358">
    <property type="entry name" value="Sig_transdc_His_kin-like_C"/>
</dbReference>
<dbReference type="Gene3D" id="1.10.287.130">
    <property type="match status" value="1"/>
</dbReference>
<dbReference type="SMART" id="SM00387">
    <property type="entry name" value="HATPase_c"/>
    <property type="match status" value="1"/>
</dbReference>
<keyword evidence="4" id="KW-0808">Transferase</keyword>
<keyword evidence="13" id="KW-1185">Reference proteome</keyword>
<dbReference type="EC" id="2.7.13.3" evidence="2"/>
<keyword evidence="7" id="KW-0067">ATP-binding</keyword>
<dbReference type="Pfam" id="PF02518">
    <property type="entry name" value="HATPase_c"/>
    <property type="match status" value="1"/>
</dbReference>
<comment type="catalytic activity">
    <reaction evidence="1">
        <text>ATP + protein L-histidine = ADP + protein N-phospho-L-histidine.</text>
        <dbReference type="EC" id="2.7.13.3"/>
    </reaction>
</comment>
<dbReference type="OrthoDB" id="9784218at2"/>
<dbReference type="SMART" id="SM00388">
    <property type="entry name" value="HisKA"/>
    <property type="match status" value="1"/>
</dbReference>
<feature type="transmembrane region" description="Helical" evidence="10">
    <location>
        <begin position="6"/>
        <end position="30"/>
    </location>
</feature>
<feature type="domain" description="Histidine kinase" evidence="11">
    <location>
        <begin position="248"/>
        <end position="458"/>
    </location>
</feature>
<evidence type="ECO:0000256" key="8">
    <source>
        <dbReference type="ARBA" id="ARBA00023012"/>
    </source>
</evidence>
<evidence type="ECO:0000313" key="13">
    <source>
        <dbReference type="Proteomes" id="UP000325289"/>
    </source>
</evidence>
<dbReference type="InterPro" id="IPR003594">
    <property type="entry name" value="HATPase_dom"/>
</dbReference>
<dbReference type="Proteomes" id="UP000325289">
    <property type="component" value="Unassembled WGS sequence"/>
</dbReference>
<keyword evidence="6" id="KW-0418">Kinase</keyword>
<dbReference type="InterPro" id="IPR036890">
    <property type="entry name" value="HATPase_C_sf"/>
</dbReference>
<dbReference type="InterPro" id="IPR036097">
    <property type="entry name" value="HisK_dim/P_sf"/>
</dbReference>
<dbReference type="InterPro" id="IPR005467">
    <property type="entry name" value="His_kinase_dom"/>
</dbReference>
<feature type="transmembrane region" description="Helical" evidence="10">
    <location>
        <begin position="158"/>
        <end position="177"/>
    </location>
</feature>
<evidence type="ECO:0000256" key="1">
    <source>
        <dbReference type="ARBA" id="ARBA00000085"/>
    </source>
</evidence>
<organism evidence="12 13">
    <name type="scientific">Roseivivax sediminis</name>
    <dbReference type="NCBI Taxonomy" id="936889"/>
    <lineage>
        <taxon>Bacteria</taxon>
        <taxon>Pseudomonadati</taxon>
        <taxon>Pseudomonadota</taxon>
        <taxon>Alphaproteobacteria</taxon>
        <taxon>Rhodobacterales</taxon>
        <taxon>Roseobacteraceae</taxon>
        <taxon>Roseivivax</taxon>
    </lineage>
</organism>
<dbReference type="EMBL" id="FOMS01000010">
    <property type="protein sequence ID" value="SFE51700.1"/>
    <property type="molecule type" value="Genomic_DNA"/>
</dbReference>
<keyword evidence="5" id="KW-0547">Nucleotide-binding</keyword>
<evidence type="ECO:0000256" key="4">
    <source>
        <dbReference type="ARBA" id="ARBA00022679"/>
    </source>
</evidence>
<feature type="coiled-coil region" evidence="9">
    <location>
        <begin position="215"/>
        <end position="242"/>
    </location>
</feature>
<name>A0A1I2B966_9RHOB</name>
<evidence type="ECO:0000256" key="2">
    <source>
        <dbReference type="ARBA" id="ARBA00012438"/>
    </source>
</evidence>
<keyword evidence="10" id="KW-0472">Membrane</keyword>
<dbReference type="PANTHER" id="PTHR43065:SF10">
    <property type="entry name" value="PEROXIDE STRESS-ACTIVATED HISTIDINE KINASE MAK3"/>
    <property type="match status" value="1"/>
</dbReference>
<dbReference type="AlphaFoldDB" id="A0A1I2B966"/>
<dbReference type="PRINTS" id="PR00344">
    <property type="entry name" value="BCTRLSENSOR"/>
</dbReference>
<dbReference type="InterPro" id="IPR003661">
    <property type="entry name" value="HisK_dim/P_dom"/>
</dbReference>
<dbReference type="SUPFAM" id="SSF55874">
    <property type="entry name" value="ATPase domain of HSP90 chaperone/DNA topoisomerase II/histidine kinase"/>
    <property type="match status" value="1"/>
</dbReference>
<dbReference type="CDD" id="cd00075">
    <property type="entry name" value="HATPase"/>
    <property type="match status" value="1"/>
</dbReference>
<dbReference type="Pfam" id="PF00512">
    <property type="entry name" value="HisKA"/>
    <property type="match status" value="1"/>
</dbReference>
<evidence type="ECO:0000256" key="3">
    <source>
        <dbReference type="ARBA" id="ARBA00022553"/>
    </source>
</evidence>
<proteinExistence type="predicted"/>
<evidence type="ECO:0000256" key="9">
    <source>
        <dbReference type="SAM" id="Coils"/>
    </source>
</evidence>
<evidence type="ECO:0000313" key="12">
    <source>
        <dbReference type="EMBL" id="SFE51700.1"/>
    </source>
</evidence>
<evidence type="ECO:0000256" key="5">
    <source>
        <dbReference type="ARBA" id="ARBA00022741"/>
    </source>
</evidence>
<reference evidence="12 13" key="1">
    <citation type="submission" date="2016-10" db="EMBL/GenBank/DDBJ databases">
        <authorList>
            <person name="Varghese N."/>
            <person name="Submissions S."/>
        </authorList>
    </citation>
    <scope>NUCLEOTIDE SEQUENCE [LARGE SCALE GENOMIC DNA]</scope>
    <source>
        <strain evidence="13">YIM D21,KCTC 23444,ACCC 10710</strain>
    </source>
</reference>
<keyword evidence="10" id="KW-1133">Transmembrane helix</keyword>
<dbReference type="SUPFAM" id="SSF47384">
    <property type="entry name" value="Homodimeric domain of signal transducing histidine kinase"/>
    <property type="match status" value="1"/>
</dbReference>
<keyword evidence="3" id="KW-0597">Phosphoprotein</keyword>
<keyword evidence="9" id="KW-0175">Coiled coil</keyword>
<dbReference type="PANTHER" id="PTHR43065">
    <property type="entry name" value="SENSOR HISTIDINE KINASE"/>
    <property type="match status" value="1"/>
</dbReference>
<protein>
    <recommendedName>
        <fullName evidence="2">histidine kinase</fullName>
        <ecNumber evidence="2">2.7.13.3</ecNumber>
    </recommendedName>
</protein>
<evidence type="ECO:0000256" key="10">
    <source>
        <dbReference type="SAM" id="Phobius"/>
    </source>
</evidence>
<evidence type="ECO:0000259" key="11">
    <source>
        <dbReference type="PROSITE" id="PS50109"/>
    </source>
</evidence>
<dbReference type="PROSITE" id="PS50109">
    <property type="entry name" value="HIS_KIN"/>
    <property type="match status" value="1"/>
</dbReference>
<keyword evidence="8" id="KW-0902">Two-component regulatory system</keyword>
<dbReference type="GO" id="GO:0000155">
    <property type="term" value="F:phosphorelay sensor kinase activity"/>
    <property type="evidence" value="ECO:0007669"/>
    <property type="project" value="InterPro"/>
</dbReference>
<gene>
    <name evidence="12" type="ORF">SAMN04515678_110211</name>
</gene>
<dbReference type="GO" id="GO:0005524">
    <property type="term" value="F:ATP binding"/>
    <property type="evidence" value="ECO:0007669"/>
    <property type="project" value="UniProtKB-KW"/>
</dbReference>
<evidence type="ECO:0000256" key="7">
    <source>
        <dbReference type="ARBA" id="ARBA00022840"/>
    </source>
</evidence>
<evidence type="ECO:0000256" key="6">
    <source>
        <dbReference type="ARBA" id="ARBA00022777"/>
    </source>
</evidence>
<accession>A0A1I2B966</accession>